<gene>
    <name evidence="2" type="ORF">P4S50_15365</name>
</gene>
<feature type="domain" description="Putative phage metallopeptidase" evidence="1">
    <location>
        <begin position="53"/>
        <end position="178"/>
    </location>
</feature>
<dbReference type="Proteomes" id="UP001222800">
    <property type="component" value="Chromosome"/>
</dbReference>
<proteinExistence type="predicted"/>
<evidence type="ECO:0000259" key="1">
    <source>
        <dbReference type="Pfam" id="PF18894"/>
    </source>
</evidence>
<keyword evidence="3" id="KW-1185">Reference proteome</keyword>
<evidence type="ECO:0000313" key="2">
    <source>
        <dbReference type="EMBL" id="WFD09756.1"/>
    </source>
</evidence>
<organism evidence="2 3">
    <name type="scientific">Tepidibacter hydrothermalis</name>
    <dbReference type="NCBI Taxonomy" id="3036126"/>
    <lineage>
        <taxon>Bacteria</taxon>
        <taxon>Bacillati</taxon>
        <taxon>Bacillota</taxon>
        <taxon>Clostridia</taxon>
        <taxon>Peptostreptococcales</taxon>
        <taxon>Peptostreptococcaceae</taxon>
        <taxon>Tepidibacter</taxon>
    </lineage>
</organism>
<dbReference type="EC" id="3.4.24.-" evidence="2"/>
<dbReference type="GO" id="GO:0016787">
    <property type="term" value="F:hydrolase activity"/>
    <property type="evidence" value="ECO:0007669"/>
    <property type="project" value="UniProtKB-KW"/>
</dbReference>
<dbReference type="RefSeq" id="WP_277731699.1">
    <property type="nucleotide sequence ID" value="NZ_CP120733.1"/>
</dbReference>
<dbReference type="InterPro" id="IPR043998">
    <property type="entry name" value="Put_Metallopep"/>
</dbReference>
<dbReference type="Pfam" id="PF18894">
    <property type="entry name" value="PhageMetallopep"/>
    <property type="match status" value="1"/>
</dbReference>
<keyword evidence="2" id="KW-0378">Hydrolase</keyword>
<sequence length="209" mass="24610">MKRKLIIFDEDSGEEIEKIEFSGGYNISVANLYDSGKIRFIRKLDNGKFGDKHWIKNYLYGPLAKRLIEKFDEIRHIKSEKILFIEDTEWEPGISKQPWIARIKKANKELESITGYEYVMEIRGYYTDKMSKSQVIALIYHELRHIHQDGTLIKHNIEDWSNMVATLGKDWATTMEAIENILDDDFIGWDDLRKAGRQISMFEGLRMVK</sequence>
<accession>A0ABY8E9Z0</accession>
<evidence type="ECO:0000313" key="3">
    <source>
        <dbReference type="Proteomes" id="UP001222800"/>
    </source>
</evidence>
<protein>
    <submittedName>
        <fullName evidence="2">Metallopeptidase</fullName>
        <ecNumber evidence="2">3.4.24.-</ecNumber>
    </submittedName>
</protein>
<dbReference type="EMBL" id="CP120733">
    <property type="protein sequence ID" value="WFD09756.1"/>
    <property type="molecule type" value="Genomic_DNA"/>
</dbReference>
<name>A0ABY8E9Z0_9FIRM</name>
<reference evidence="2 3" key="1">
    <citation type="submission" date="2023-03" db="EMBL/GenBank/DDBJ databases">
        <title>Complete genome sequence of Tepidibacter sp. SWIR-1, isolated from a deep-sea hydrothermal vent.</title>
        <authorList>
            <person name="Li X."/>
        </authorList>
    </citation>
    <scope>NUCLEOTIDE SEQUENCE [LARGE SCALE GENOMIC DNA]</scope>
    <source>
        <strain evidence="2 3">SWIR-1</strain>
    </source>
</reference>